<name>A0ABS7UM11_9BACI</name>
<accession>A0ABS7UM11</accession>
<dbReference type="RefSeq" id="WP_224137020.1">
    <property type="nucleotide sequence ID" value="NZ_JAIQUM010000005.1"/>
</dbReference>
<sequence>MRNSEKGELSHSRRDVFGVDFHDFIKNEQNNTSVELASEFGLSLQEVRNLKKHLNRS</sequence>
<protein>
    <recommendedName>
        <fullName evidence="3">RNA polymerase subunit sigma-70</fullName>
    </recommendedName>
</protein>
<gene>
    <name evidence="1" type="ORF">K9V48_03630</name>
</gene>
<comment type="caution">
    <text evidence="1">The sequence shown here is derived from an EMBL/GenBank/DDBJ whole genome shotgun (WGS) entry which is preliminary data.</text>
</comment>
<evidence type="ECO:0008006" key="3">
    <source>
        <dbReference type="Google" id="ProtNLM"/>
    </source>
</evidence>
<evidence type="ECO:0000313" key="1">
    <source>
        <dbReference type="EMBL" id="MBZ5749355.1"/>
    </source>
</evidence>
<dbReference type="Proteomes" id="UP001165287">
    <property type="component" value="Unassembled WGS sequence"/>
</dbReference>
<evidence type="ECO:0000313" key="2">
    <source>
        <dbReference type="Proteomes" id="UP001165287"/>
    </source>
</evidence>
<organism evidence="1 2">
    <name type="scientific">Metabacillus rhizolycopersici</name>
    <dbReference type="NCBI Taxonomy" id="2875709"/>
    <lineage>
        <taxon>Bacteria</taxon>
        <taxon>Bacillati</taxon>
        <taxon>Bacillota</taxon>
        <taxon>Bacilli</taxon>
        <taxon>Bacillales</taxon>
        <taxon>Bacillaceae</taxon>
        <taxon>Metabacillus</taxon>
    </lineage>
</organism>
<reference evidence="1" key="1">
    <citation type="submission" date="2024-05" db="EMBL/GenBank/DDBJ databases">
        <title>Metabacillus sp. nov., isolated from the rhizosphere soil of tomato plants.</title>
        <authorList>
            <person name="Ma R."/>
        </authorList>
    </citation>
    <scope>NUCLEOTIDE SEQUENCE</scope>
    <source>
        <strain evidence="1">DBTR6</strain>
    </source>
</reference>
<proteinExistence type="predicted"/>
<dbReference type="EMBL" id="JAIQUM010000005">
    <property type="protein sequence ID" value="MBZ5749355.1"/>
    <property type="molecule type" value="Genomic_DNA"/>
</dbReference>
<keyword evidence="2" id="KW-1185">Reference proteome</keyword>